<feature type="region of interest" description="Disordered" evidence="4">
    <location>
        <begin position="1"/>
        <end position="22"/>
    </location>
</feature>
<gene>
    <name evidence="6" type="ordered locus">Veis_2899</name>
</gene>
<dbReference type="InterPro" id="IPR008920">
    <property type="entry name" value="TF_FadR/GntR_C"/>
</dbReference>
<dbReference type="Pfam" id="PF07729">
    <property type="entry name" value="FCD"/>
    <property type="match status" value="1"/>
</dbReference>
<organism evidence="6 7">
    <name type="scientific">Verminephrobacter eiseniae (strain EF01-2)</name>
    <dbReference type="NCBI Taxonomy" id="391735"/>
    <lineage>
        <taxon>Bacteria</taxon>
        <taxon>Pseudomonadati</taxon>
        <taxon>Pseudomonadota</taxon>
        <taxon>Betaproteobacteria</taxon>
        <taxon>Burkholderiales</taxon>
        <taxon>Comamonadaceae</taxon>
        <taxon>Verminephrobacter</taxon>
    </lineage>
</organism>
<name>A1WLX8_VEREI</name>
<evidence type="ECO:0000256" key="3">
    <source>
        <dbReference type="ARBA" id="ARBA00023163"/>
    </source>
</evidence>
<dbReference type="Pfam" id="PF00392">
    <property type="entry name" value="GntR"/>
    <property type="match status" value="1"/>
</dbReference>
<dbReference type="RefSeq" id="WP_011810631.1">
    <property type="nucleotide sequence ID" value="NC_008786.1"/>
</dbReference>
<evidence type="ECO:0000313" key="7">
    <source>
        <dbReference type="Proteomes" id="UP000000374"/>
    </source>
</evidence>
<dbReference type="SUPFAM" id="SSF46785">
    <property type="entry name" value="Winged helix' DNA-binding domain"/>
    <property type="match status" value="1"/>
</dbReference>
<evidence type="ECO:0000256" key="2">
    <source>
        <dbReference type="ARBA" id="ARBA00023125"/>
    </source>
</evidence>
<dbReference type="Gene3D" id="1.10.10.10">
    <property type="entry name" value="Winged helix-like DNA-binding domain superfamily/Winged helix DNA-binding domain"/>
    <property type="match status" value="1"/>
</dbReference>
<protein>
    <submittedName>
        <fullName evidence="6">Transcriptional regulator, GntR family</fullName>
    </submittedName>
</protein>
<dbReference type="SMART" id="SM00345">
    <property type="entry name" value="HTH_GNTR"/>
    <property type="match status" value="1"/>
</dbReference>
<dbReference type="GeneID" id="76461385"/>
<keyword evidence="3" id="KW-0804">Transcription</keyword>
<dbReference type="PROSITE" id="PS50949">
    <property type="entry name" value="HTH_GNTR"/>
    <property type="match status" value="1"/>
</dbReference>
<dbReference type="eggNOG" id="COG1802">
    <property type="taxonomic scope" value="Bacteria"/>
</dbReference>
<evidence type="ECO:0000256" key="1">
    <source>
        <dbReference type="ARBA" id="ARBA00023015"/>
    </source>
</evidence>
<dbReference type="InterPro" id="IPR011711">
    <property type="entry name" value="GntR_C"/>
</dbReference>
<keyword evidence="1" id="KW-0805">Transcription regulation</keyword>
<dbReference type="HOGENOM" id="CLU_017584_5_2_4"/>
<dbReference type="InterPro" id="IPR036390">
    <property type="entry name" value="WH_DNA-bd_sf"/>
</dbReference>
<evidence type="ECO:0000259" key="5">
    <source>
        <dbReference type="PROSITE" id="PS50949"/>
    </source>
</evidence>
<dbReference type="OrthoDB" id="8851860at2"/>
<evidence type="ECO:0000313" key="6">
    <source>
        <dbReference type="EMBL" id="ABM58635.1"/>
    </source>
</evidence>
<proteinExistence type="predicted"/>
<accession>A1WLX8</accession>
<dbReference type="SMART" id="SM00895">
    <property type="entry name" value="FCD"/>
    <property type="match status" value="1"/>
</dbReference>
<dbReference type="Gene3D" id="1.20.120.530">
    <property type="entry name" value="GntR ligand-binding domain-like"/>
    <property type="match status" value="1"/>
</dbReference>
<dbReference type="KEGG" id="vei:Veis_2899"/>
<keyword evidence="7" id="KW-1185">Reference proteome</keyword>
<dbReference type="PANTHER" id="PTHR43537:SF45">
    <property type="entry name" value="GNTR FAMILY REGULATORY PROTEIN"/>
    <property type="match status" value="1"/>
</dbReference>
<dbReference type="STRING" id="391735.Veis_2899"/>
<dbReference type="Proteomes" id="UP000000374">
    <property type="component" value="Chromosome"/>
</dbReference>
<dbReference type="InterPro" id="IPR000524">
    <property type="entry name" value="Tscrpt_reg_HTH_GntR"/>
</dbReference>
<dbReference type="SUPFAM" id="SSF48008">
    <property type="entry name" value="GntR ligand-binding domain-like"/>
    <property type="match status" value="1"/>
</dbReference>
<dbReference type="AlphaFoldDB" id="A1WLX8"/>
<feature type="domain" description="HTH gntR-type" evidence="5">
    <location>
        <begin position="30"/>
        <end position="97"/>
    </location>
</feature>
<dbReference type="GO" id="GO:0003700">
    <property type="term" value="F:DNA-binding transcription factor activity"/>
    <property type="evidence" value="ECO:0007669"/>
    <property type="project" value="InterPro"/>
</dbReference>
<keyword evidence="2" id="KW-0238">DNA-binding</keyword>
<dbReference type="InterPro" id="IPR036388">
    <property type="entry name" value="WH-like_DNA-bd_sf"/>
</dbReference>
<dbReference type="GO" id="GO:0003677">
    <property type="term" value="F:DNA binding"/>
    <property type="evidence" value="ECO:0007669"/>
    <property type="project" value="UniProtKB-KW"/>
</dbReference>
<sequence>MVTKPVARPKGGARNAGPIAAAHPLPEPKAKLTDLAYGMIEEAIVTLRIPPGSAISEQVLSEMTGVGRTPIREAIQRLAREHLIIVLPQRGLLVSEIDVNKQLKLLETRREIERLICRSAARRANDAERKRFVQLGQEFLRSSAKNDDVAFVRADRAFNELCLVAARNEFAEGAMRLLHGLSRRFWYLHYKQTAEMPEMARLHAALATALAMGDVQGAGEASDRLIDNLENFTRATVMPGR</sequence>
<evidence type="ECO:0000256" key="4">
    <source>
        <dbReference type="SAM" id="MobiDB-lite"/>
    </source>
</evidence>
<dbReference type="PANTHER" id="PTHR43537">
    <property type="entry name" value="TRANSCRIPTIONAL REGULATOR, GNTR FAMILY"/>
    <property type="match status" value="1"/>
</dbReference>
<reference evidence="7" key="1">
    <citation type="submission" date="2006-12" db="EMBL/GenBank/DDBJ databases">
        <title>Complete sequence of chromosome 1 of Verminephrobacter eiseniae EF01-2.</title>
        <authorList>
            <person name="Copeland A."/>
            <person name="Lucas S."/>
            <person name="Lapidus A."/>
            <person name="Barry K."/>
            <person name="Detter J.C."/>
            <person name="Glavina del Rio T."/>
            <person name="Dalin E."/>
            <person name="Tice H."/>
            <person name="Pitluck S."/>
            <person name="Chertkov O."/>
            <person name="Brettin T."/>
            <person name="Bruce D."/>
            <person name="Han C."/>
            <person name="Tapia R."/>
            <person name="Gilna P."/>
            <person name="Schmutz J."/>
            <person name="Larimer F."/>
            <person name="Land M."/>
            <person name="Hauser L."/>
            <person name="Kyrpides N."/>
            <person name="Kim E."/>
            <person name="Stahl D."/>
            <person name="Richardson P."/>
        </authorList>
    </citation>
    <scope>NUCLEOTIDE SEQUENCE [LARGE SCALE GENOMIC DNA]</scope>
    <source>
        <strain evidence="7">EF01-2</strain>
    </source>
</reference>
<dbReference type="EMBL" id="CP000542">
    <property type="protein sequence ID" value="ABM58635.1"/>
    <property type="molecule type" value="Genomic_DNA"/>
</dbReference>